<evidence type="ECO:0000313" key="3">
    <source>
        <dbReference type="EMBL" id="GGB21362.1"/>
    </source>
</evidence>
<feature type="chain" id="PRO_5037218531" evidence="2">
    <location>
        <begin position="34"/>
        <end position="230"/>
    </location>
</feature>
<dbReference type="EMBL" id="BMIH01000001">
    <property type="protein sequence ID" value="GGB21362.1"/>
    <property type="molecule type" value="Genomic_DNA"/>
</dbReference>
<dbReference type="RefSeq" id="WP_188657438.1">
    <property type="nucleotide sequence ID" value="NZ_BMIH01000001.1"/>
</dbReference>
<organism evidence="3 4">
    <name type="scientific">Sphingomonas metalli</name>
    <dbReference type="NCBI Taxonomy" id="1779358"/>
    <lineage>
        <taxon>Bacteria</taxon>
        <taxon>Pseudomonadati</taxon>
        <taxon>Pseudomonadota</taxon>
        <taxon>Alphaproteobacteria</taxon>
        <taxon>Sphingomonadales</taxon>
        <taxon>Sphingomonadaceae</taxon>
        <taxon>Sphingomonas</taxon>
    </lineage>
</organism>
<reference evidence="3" key="2">
    <citation type="submission" date="2020-09" db="EMBL/GenBank/DDBJ databases">
        <authorList>
            <person name="Sun Q."/>
            <person name="Zhou Y."/>
        </authorList>
    </citation>
    <scope>NUCLEOTIDE SEQUENCE</scope>
    <source>
        <strain evidence="3">CGMCC 1.15330</strain>
    </source>
</reference>
<evidence type="ECO:0000256" key="2">
    <source>
        <dbReference type="SAM" id="SignalP"/>
    </source>
</evidence>
<reference evidence="3" key="1">
    <citation type="journal article" date="2014" name="Int. J. Syst. Evol. Microbiol.">
        <title>Complete genome sequence of Corynebacterium casei LMG S-19264T (=DSM 44701T), isolated from a smear-ripened cheese.</title>
        <authorList>
            <consortium name="US DOE Joint Genome Institute (JGI-PGF)"/>
            <person name="Walter F."/>
            <person name="Albersmeier A."/>
            <person name="Kalinowski J."/>
            <person name="Ruckert C."/>
        </authorList>
    </citation>
    <scope>NUCLEOTIDE SEQUENCE</scope>
    <source>
        <strain evidence="3">CGMCC 1.15330</strain>
    </source>
</reference>
<keyword evidence="4" id="KW-1185">Reference proteome</keyword>
<feature type="signal peptide" evidence="2">
    <location>
        <begin position="1"/>
        <end position="33"/>
    </location>
</feature>
<dbReference type="Proteomes" id="UP000623067">
    <property type="component" value="Unassembled WGS sequence"/>
</dbReference>
<accession>A0A916SXE5</accession>
<name>A0A916SXE5_9SPHN</name>
<dbReference type="AlphaFoldDB" id="A0A916SXE5"/>
<sequence>MKLDLTRLSWKRKIFNVWLSLAGLLVAHSTADAQAVRSEVTASNGVPIVVYSDDFAQRYEYTSPSIKAGDGQISVAAVRKAGVTTPIELSGFFVYTGDWRRYSSAIFKGGDPAKFIVRGRDVGRCFSSRYSRPSCTLSESFAIVLSPVELKAHDDGGTIAVQLRADDTTTVIFQVPVSYFKAVAELSKADIDPPAPTPTPTVTTKPAEHVVAKPPIKSATRSAAPTKRKR</sequence>
<evidence type="ECO:0000313" key="4">
    <source>
        <dbReference type="Proteomes" id="UP000623067"/>
    </source>
</evidence>
<evidence type="ECO:0000256" key="1">
    <source>
        <dbReference type="SAM" id="MobiDB-lite"/>
    </source>
</evidence>
<protein>
    <submittedName>
        <fullName evidence="3">Uncharacterized protein</fullName>
    </submittedName>
</protein>
<proteinExistence type="predicted"/>
<feature type="region of interest" description="Disordered" evidence="1">
    <location>
        <begin position="190"/>
        <end position="230"/>
    </location>
</feature>
<gene>
    <name evidence="3" type="ORF">GCM10011380_08660</name>
</gene>
<comment type="caution">
    <text evidence="3">The sequence shown here is derived from an EMBL/GenBank/DDBJ whole genome shotgun (WGS) entry which is preliminary data.</text>
</comment>
<keyword evidence="2" id="KW-0732">Signal</keyword>